<feature type="region of interest" description="Disordered" evidence="1">
    <location>
        <begin position="1"/>
        <end position="29"/>
    </location>
</feature>
<dbReference type="EnsemblPlants" id="evm.model.10.1504">
    <property type="protein sequence ID" value="cds.evm.model.10.1504"/>
    <property type="gene ID" value="evm.TU.10.1504"/>
</dbReference>
<evidence type="ECO:0000313" key="3">
    <source>
        <dbReference type="Proteomes" id="UP000596661"/>
    </source>
</evidence>
<evidence type="ECO:0000313" key="2">
    <source>
        <dbReference type="EnsemblPlants" id="cds.evm.model.10.1504"/>
    </source>
</evidence>
<dbReference type="Gramene" id="evm.model.10.1504">
    <property type="protein sequence ID" value="cds.evm.model.10.1504"/>
    <property type="gene ID" value="evm.TU.10.1504"/>
</dbReference>
<dbReference type="EMBL" id="UZAU01000821">
    <property type="status" value="NOT_ANNOTATED_CDS"/>
    <property type="molecule type" value="Genomic_DNA"/>
</dbReference>
<name>A0A803QJY3_CANSA</name>
<dbReference type="Proteomes" id="UP000596661">
    <property type="component" value="Unassembled WGS sequence"/>
</dbReference>
<sequence length="120" mass="13591">MAKKRRMVRKPRPRLPDIESKASLQEDNGNEGALSLNLEWFEVPFAKTNFDHTEVASKSGPDQELCRVEANTDKDWLTPKKTGHGKLLKTRSANVEDGHTRGNAFSALHYHESSLEIDYV</sequence>
<evidence type="ECO:0000256" key="1">
    <source>
        <dbReference type="SAM" id="MobiDB-lite"/>
    </source>
</evidence>
<protein>
    <submittedName>
        <fullName evidence="2">Uncharacterized protein</fullName>
    </submittedName>
</protein>
<feature type="compositionally biased region" description="Basic residues" evidence="1">
    <location>
        <begin position="1"/>
        <end position="13"/>
    </location>
</feature>
<dbReference type="AlphaFoldDB" id="A0A803QJY3"/>
<proteinExistence type="predicted"/>
<accession>A0A803QJY3</accession>
<keyword evidence="3" id="KW-1185">Reference proteome</keyword>
<organism evidence="2 3">
    <name type="scientific">Cannabis sativa</name>
    <name type="common">Hemp</name>
    <name type="synonym">Marijuana</name>
    <dbReference type="NCBI Taxonomy" id="3483"/>
    <lineage>
        <taxon>Eukaryota</taxon>
        <taxon>Viridiplantae</taxon>
        <taxon>Streptophyta</taxon>
        <taxon>Embryophyta</taxon>
        <taxon>Tracheophyta</taxon>
        <taxon>Spermatophyta</taxon>
        <taxon>Magnoliopsida</taxon>
        <taxon>eudicotyledons</taxon>
        <taxon>Gunneridae</taxon>
        <taxon>Pentapetalae</taxon>
        <taxon>rosids</taxon>
        <taxon>fabids</taxon>
        <taxon>Rosales</taxon>
        <taxon>Cannabaceae</taxon>
        <taxon>Cannabis</taxon>
    </lineage>
</organism>
<reference evidence="2" key="1">
    <citation type="submission" date="2021-03" db="UniProtKB">
        <authorList>
            <consortium name="EnsemblPlants"/>
        </authorList>
    </citation>
    <scope>IDENTIFICATION</scope>
</reference>